<comment type="similarity">
    <text evidence="1 4">Belongs to the glycosyl hydrolase 1 family.</text>
</comment>
<keyword evidence="2" id="KW-0378">Hydrolase</keyword>
<dbReference type="Proteomes" id="UP001187471">
    <property type="component" value="Unassembled WGS sequence"/>
</dbReference>
<dbReference type="AlphaFoldDB" id="A0AA88RDG7"/>
<proteinExistence type="inferred from homology"/>
<feature type="region of interest" description="Disordered" evidence="5">
    <location>
        <begin position="392"/>
        <end position="422"/>
    </location>
</feature>
<dbReference type="GO" id="GO:0008422">
    <property type="term" value="F:beta-glucosidase activity"/>
    <property type="evidence" value="ECO:0007669"/>
    <property type="project" value="TreeGrafter"/>
</dbReference>
<sequence length="422" mass="48726">METIETNPRGPKHLRHGFPKDFIFGTATSAFQDFKVGRKLLITTTNTRKDFHDYADLCFEKFGDRVKHWITLNEPWTFSFYGYGLGILAPGRGGSSNYKFSALKEFMPSSRYIDPQAFMQKRTVTPTFGDLEKKLSGKERGSGHPGIEPYTVTHNQLLAHAEAVKLYRDKYQKTQNGKIGITLVSRWFIPRTHSTSDRNAAERAIDFTLGWFMDPLTVGRYPHIMRSIVKERLPKFTEEQAHMLKGSFDFIGLNYYTTNYAAHAPNADNRNPHIVTDRMVRYSTELNGVPIGDEARLDEKTDATLPLWESLSDHKRVCYHHHHLCFLKKAIREHEIDVKGYFTWSLLDNFEWASGVSVRFGNIYVDYDDKCKRYPKLSAEWFKLHLLNEDSDWKSSCPEEPDSDSYDSEEATQESGLKMTIT</sequence>
<dbReference type="Gene3D" id="3.20.20.80">
    <property type="entry name" value="Glycosidases"/>
    <property type="match status" value="2"/>
</dbReference>
<accession>A0AA88RDG7</accession>
<dbReference type="GO" id="GO:0005975">
    <property type="term" value="P:carbohydrate metabolic process"/>
    <property type="evidence" value="ECO:0007669"/>
    <property type="project" value="InterPro"/>
</dbReference>
<organism evidence="6 7">
    <name type="scientific">Escallonia rubra</name>
    <dbReference type="NCBI Taxonomy" id="112253"/>
    <lineage>
        <taxon>Eukaryota</taxon>
        <taxon>Viridiplantae</taxon>
        <taxon>Streptophyta</taxon>
        <taxon>Embryophyta</taxon>
        <taxon>Tracheophyta</taxon>
        <taxon>Spermatophyta</taxon>
        <taxon>Magnoliopsida</taxon>
        <taxon>eudicotyledons</taxon>
        <taxon>Gunneridae</taxon>
        <taxon>Pentapetalae</taxon>
        <taxon>asterids</taxon>
        <taxon>campanulids</taxon>
        <taxon>Escalloniales</taxon>
        <taxon>Escalloniaceae</taxon>
        <taxon>Escallonia</taxon>
    </lineage>
</organism>
<protein>
    <submittedName>
        <fullName evidence="6">Uncharacterized protein</fullName>
    </submittedName>
</protein>
<keyword evidence="3" id="KW-0326">Glycosidase</keyword>
<evidence type="ECO:0000256" key="4">
    <source>
        <dbReference type="RuleBase" id="RU003690"/>
    </source>
</evidence>
<dbReference type="PANTHER" id="PTHR10353:SF137">
    <property type="entry name" value="MYROSINASE 3-RELATED"/>
    <property type="match status" value="1"/>
</dbReference>
<feature type="compositionally biased region" description="Acidic residues" evidence="5">
    <location>
        <begin position="399"/>
        <end position="412"/>
    </location>
</feature>
<dbReference type="PRINTS" id="PR00131">
    <property type="entry name" value="GLHYDRLASE1"/>
</dbReference>
<evidence type="ECO:0000256" key="1">
    <source>
        <dbReference type="ARBA" id="ARBA00010838"/>
    </source>
</evidence>
<evidence type="ECO:0000256" key="5">
    <source>
        <dbReference type="SAM" id="MobiDB-lite"/>
    </source>
</evidence>
<gene>
    <name evidence="6" type="ORF">RJ640_021171</name>
</gene>
<dbReference type="InterPro" id="IPR001360">
    <property type="entry name" value="Glyco_hydro_1"/>
</dbReference>
<dbReference type="EMBL" id="JAVXUO010001177">
    <property type="protein sequence ID" value="KAK2985272.1"/>
    <property type="molecule type" value="Genomic_DNA"/>
</dbReference>
<name>A0AA88RDG7_9ASTE</name>
<dbReference type="PANTHER" id="PTHR10353">
    <property type="entry name" value="GLYCOSYL HYDROLASE"/>
    <property type="match status" value="1"/>
</dbReference>
<evidence type="ECO:0000256" key="3">
    <source>
        <dbReference type="ARBA" id="ARBA00023295"/>
    </source>
</evidence>
<dbReference type="InterPro" id="IPR017853">
    <property type="entry name" value="GH"/>
</dbReference>
<dbReference type="Pfam" id="PF00232">
    <property type="entry name" value="Glyco_hydro_1"/>
    <property type="match status" value="3"/>
</dbReference>
<reference evidence="6" key="1">
    <citation type="submission" date="2022-12" db="EMBL/GenBank/DDBJ databases">
        <title>Draft genome assemblies for two species of Escallonia (Escalloniales).</title>
        <authorList>
            <person name="Chanderbali A."/>
            <person name="Dervinis C."/>
            <person name="Anghel I."/>
            <person name="Soltis D."/>
            <person name="Soltis P."/>
            <person name="Zapata F."/>
        </authorList>
    </citation>
    <scope>NUCLEOTIDE SEQUENCE</scope>
    <source>
        <strain evidence="6">UCBG92.1500</strain>
        <tissue evidence="6">Leaf</tissue>
    </source>
</reference>
<keyword evidence="7" id="KW-1185">Reference proteome</keyword>
<evidence type="ECO:0000313" key="7">
    <source>
        <dbReference type="Proteomes" id="UP001187471"/>
    </source>
</evidence>
<dbReference type="SUPFAM" id="SSF51445">
    <property type="entry name" value="(Trans)glycosidases"/>
    <property type="match status" value="1"/>
</dbReference>
<evidence type="ECO:0000313" key="6">
    <source>
        <dbReference type="EMBL" id="KAK2985272.1"/>
    </source>
</evidence>
<comment type="caution">
    <text evidence="6">The sequence shown here is derived from an EMBL/GenBank/DDBJ whole genome shotgun (WGS) entry which is preliminary data.</text>
</comment>
<evidence type="ECO:0000256" key="2">
    <source>
        <dbReference type="ARBA" id="ARBA00022801"/>
    </source>
</evidence>